<feature type="domain" description="G-patch" evidence="4">
    <location>
        <begin position="344"/>
        <end position="378"/>
    </location>
</feature>
<feature type="coiled-coil region" evidence="2">
    <location>
        <begin position="483"/>
        <end position="510"/>
    </location>
</feature>
<dbReference type="AlphaFoldDB" id="A0A077ZVV2"/>
<accession>A0A077ZVV2</accession>
<keyword evidence="6" id="KW-1185">Reference proteome</keyword>
<sequence>MTDRKRNFYKTNLMSGGDDQDDEEMEQFDVEQDYEGGVFGQDGEFYYKEQKNINKRNKFTKEDAIYGSFMNTHDYFEDRDFSKGKLFGIGDTEAKGTGKNFNVPIAFVKSKANPIQQPKKEAAVQVKSHFKFPQDDQNRQQINQTVAQQKKSVRFSEQVHIKEFHKDPQDFQMSNPEQEGDQDQSQFNYFQQQQNMYDSFDDYYDEEMNDDNEQIEQIQIIVRNENLNIKSSLKKKNNKIIDSKQQIIENVEEQKTKYKVKLPQKRTFQEAEEMNKDITHIKQKDEEDKNALPVYFGKKGSRNAQKQQNDSKDQIENQKEKKQMENVLSTKYGKGLKILQAVSGYKVGQGIGKSNQGIINPVETLFKKDNVGLGGNSQKGQSKEIQEKQEKPNILDVNKTEQEKKVEKAKQQKIKLDKEDSEFLNLLKISKNQGKVPTIKSKGALSSFQVNTQKATVINDSIGSMNQGLKIIDMRGSDLDQKHQQIISDLRDLKQNAENLNQNQRNSFATQTPQAKKSEKFRLFQQAFEFKEKQKHQLQTVINKKNFNESQLLQLKVQHESIQEQLLQTQEKKVKLELFKKQLALILQNIKEKGYENNMEEHKLERDCTELYHRYTEFYVQYKVSLMIIKLIAQTKLKQNIQNWDILNQPLNQFDEFYRIRNILTIGKLDHHLNQDLNQSMKSQSYLSRYDVGNSISQDEYIIEDVMYWLFDTFWMHPVRTFINTRWNMREFSSEFAECLKKWQLLIPEKFFIKLIQMYIKPKIKREIQDWNPKDTNKENLLQNWLFPWKDLLSEVDMQSLIVQIKLKLTTALSEWKVESNLALILIQPLNEIMDMQSINNIVMRSVIPKLTFKLKEFQIDPANQDIDLLTLIFQWVGVIDNNTMINILRENLFSKWIGALDIWLKQVDESTDEESDDVLEEISLWYQGWKSFIPEQLKDNQQVQDIFRLAIQMIDSKV</sequence>
<evidence type="ECO:0000313" key="6">
    <source>
        <dbReference type="Proteomes" id="UP000039865"/>
    </source>
</evidence>
<dbReference type="InterPro" id="IPR000467">
    <property type="entry name" value="G_patch_dom"/>
</dbReference>
<dbReference type="PANTHER" id="PTHR23329">
    <property type="entry name" value="TUFTELIN-INTERACTING PROTEIN 11-RELATED"/>
    <property type="match status" value="1"/>
</dbReference>
<dbReference type="InterPro" id="IPR022783">
    <property type="entry name" value="GCFC_dom"/>
</dbReference>
<reference evidence="5 6" key="1">
    <citation type="submission" date="2014-06" db="EMBL/GenBank/DDBJ databases">
        <authorList>
            <person name="Swart Estienne"/>
        </authorList>
    </citation>
    <scope>NUCLEOTIDE SEQUENCE [LARGE SCALE GENOMIC DNA]</scope>
    <source>
        <strain evidence="5 6">130c</strain>
    </source>
</reference>
<organism evidence="5 6">
    <name type="scientific">Stylonychia lemnae</name>
    <name type="common">Ciliate</name>
    <dbReference type="NCBI Taxonomy" id="5949"/>
    <lineage>
        <taxon>Eukaryota</taxon>
        <taxon>Sar</taxon>
        <taxon>Alveolata</taxon>
        <taxon>Ciliophora</taxon>
        <taxon>Intramacronucleata</taxon>
        <taxon>Spirotrichea</taxon>
        <taxon>Stichotrichia</taxon>
        <taxon>Sporadotrichida</taxon>
        <taxon>Oxytrichidae</taxon>
        <taxon>Stylonychinae</taxon>
        <taxon>Stylonychia</taxon>
    </lineage>
</organism>
<dbReference type="PANTHER" id="PTHR23329:SF1">
    <property type="entry name" value="TUFTELIN-INTERACTING PROTEIN 11"/>
    <property type="match status" value="1"/>
</dbReference>
<dbReference type="InParanoid" id="A0A077ZVV2"/>
<dbReference type="EMBL" id="CCKQ01001454">
    <property type="protein sequence ID" value="CDW72566.1"/>
    <property type="molecule type" value="Genomic_DNA"/>
</dbReference>
<evidence type="ECO:0000313" key="5">
    <source>
        <dbReference type="EMBL" id="CDW72566.1"/>
    </source>
</evidence>
<keyword evidence="2" id="KW-0175">Coiled coil</keyword>
<evidence type="ECO:0000256" key="1">
    <source>
        <dbReference type="ARBA" id="ARBA00010900"/>
    </source>
</evidence>
<evidence type="ECO:0000259" key="4">
    <source>
        <dbReference type="PROSITE" id="PS50174"/>
    </source>
</evidence>
<protein>
    <submittedName>
        <fullName evidence="5">Tuftelin-interacting protein 11</fullName>
    </submittedName>
</protein>
<dbReference type="GO" id="GO:0071008">
    <property type="term" value="C:U2-type post-mRNA release spliceosomal complex"/>
    <property type="evidence" value="ECO:0007669"/>
    <property type="project" value="TreeGrafter"/>
</dbReference>
<dbReference type="GO" id="GO:0000390">
    <property type="term" value="P:spliceosomal complex disassembly"/>
    <property type="evidence" value="ECO:0007669"/>
    <property type="project" value="InterPro"/>
</dbReference>
<proteinExistence type="inferred from homology"/>
<dbReference type="GO" id="GO:0003676">
    <property type="term" value="F:nucleic acid binding"/>
    <property type="evidence" value="ECO:0007669"/>
    <property type="project" value="InterPro"/>
</dbReference>
<dbReference type="Pfam" id="PF01585">
    <property type="entry name" value="G-patch"/>
    <property type="match status" value="1"/>
</dbReference>
<feature type="region of interest" description="Disordered" evidence="3">
    <location>
        <begin position="300"/>
        <end position="322"/>
    </location>
</feature>
<dbReference type="PROSITE" id="PS50174">
    <property type="entry name" value="G_PATCH"/>
    <property type="match status" value="1"/>
</dbReference>
<comment type="similarity">
    <text evidence="1">Belongs to the TFP11/STIP family.</text>
</comment>
<dbReference type="OrthoDB" id="4822at2759"/>
<feature type="region of interest" description="Disordered" evidence="3">
    <location>
        <begin position="371"/>
        <end position="391"/>
    </location>
</feature>
<evidence type="ECO:0000256" key="3">
    <source>
        <dbReference type="SAM" id="MobiDB-lite"/>
    </source>
</evidence>
<gene>
    <name evidence="5" type="primary">Contig4180.g4466</name>
    <name evidence="5" type="ORF">STYLEM_1528</name>
</gene>
<dbReference type="InterPro" id="IPR045211">
    <property type="entry name" value="TFP11/STIP/Ntr1"/>
</dbReference>
<evidence type="ECO:0000256" key="2">
    <source>
        <dbReference type="SAM" id="Coils"/>
    </source>
</evidence>
<dbReference type="Proteomes" id="UP000039865">
    <property type="component" value="Unassembled WGS sequence"/>
</dbReference>
<feature type="compositionally biased region" description="Basic and acidic residues" evidence="3">
    <location>
        <begin position="381"/>
        <end position="391"/>
    </location>
</feature>
<dbReference type="SMART" id="SM00443">
    <property type="entry name" value="G_patch"/>
    <property type="match status" value="1"/>
</dbReference>
<dbReference type="Pfam" id="PF07842">
    <property type="entry name" value="GCFC"/>
    <property type="match status" value="1"/>
</dbReference>
<name>A0A077ZVV2_STYLE</name>
<dbReference type="OMA" id="KFLECFI"/>
<feature type="compositionally biased region" description="Basic and acidic residues" evidence="3">
    <location>
        <begin position="309"/>
        <end position="322"/>
    </location>
</feature>